<dbReference type="RefSeq" id="WP_028070649.1">
    <property type="nucleotide sequence ID" value="NZ_CP141191.1"/>
</dbReference>
<dbReference type="GO" id="GO:0003700">
    <property type="term" value="F:DNA-binding transcription factor activity"/>
    <property type="evidence" value="ECO:0007669"/>
    <property type="project" value="InterPro"/>
</dbReference>
<feature type="region of interest" description="Disordered" evidence="4">
    <location>
        <begin position="309"/>
        <end position="331"/>
    </location>
</feature>
<accession>A0A4U9ULM8</accession>
<sequence>MLVNESIDLKYPYHLAPRHTAPKGLYFNFIASEDAILCTKNQYIANKKIGTHTFLEVAGTFDEDWSFNIHNSQTTLWLAFQFHGSSRLAAIDQSVLAHQQYLAYVNTDKEVTYHIKAGKVAMILIGQHIQDSARFTQEWDTLQIDRLQATQVFDLEKIGYRIRKALELIQQTRPAPYSLMTKLQFYTSNLIELYHRDLVEQRKSTKQEDISLLHRAKAYIYEHYMDEGLRVDTIVKALRTSKTTLCRVFQENNLTINRAIQTIRIHKGREMLRTSNESVDMIAFTLQFSTAKYFIKTYVRYFGHTPAMERKLHPPPPGPNYNFNKGNKNRQ</sequence>
<evidence type="ECO:0000256" key="1">
    <source>
        <dbReference type="ARBA" id="ARBA00023015"/>
    </source>
</evidence>
<keyword evidence="1" id="KW-0805">Transcription regulation</keyword>
<dbReference type="SMART" id="SM00342">
    <property type="entry name" value="HTH_ARAC"/>
    <property type="match status" value="1"/>
</dbReference>
<keyword evidence="2" id="KW-0238">DNA-binding</keyword>
<dbReference type="KEGG" id="stha:NCTC11429_01054"/>
<dbReference type="Proteomes" id="UP000308196">
    <property type="component" value="Chromosome"/>
</dbReference>
<dbReference type="InterPro" id="IPR009057">
    <property type="entry name" value="Homeodomain-like_sf"/>
</dbReference>
<dbReference type="Gene3D" id="1.10.10.60">
    <property type="entry name" value="Homeodomain-like"/>
    <property type="match status" value="1"/>
</dbReference>
<dbReference type="Pfam" id="PF12833">
    <property type="entry name" value="HTH_18"/>
    <property type="match status" value="1"/>
</dbReference>
<evidence type="ECO:0000259" key="5">
    <source>
        <dbReference type="PROSITE" id="PS01124"/>
    </source>
</evidence>
<reference evidence="6 7" key="1">
    <citation type="submission" date="2019-05" db="EMBL/GenBank/DDBJ databases">
        <authorList>
            <consortium name="Pathogen Informatics"/>
        </authorList>
    </citation>
    <scope>NUCLEOTIDE SEQUENCE [LARGE SCALE GENOMIC DNA]</scope>
    <source>
        <strain evidence="6 7">NCTC11429</strain>
    </source>
</reference>
<dbReference type="GO" id="GO:0043565">
    <property type="term" value="F:sequence-specific DNA binding"/>
    <property type="evidence" value="ECO:0007669"/>
    <property type="project" value="InterPro"/>
</dbReference>
<gene>
    <name evidence="6" type="primary">rhaS_5</name>
    <name evidence="6" type="ORF">NCTC11429_01054</name>
</gene>
<name>A0A4U9ULM8_9SPHI</name>
<dbReference type="PROSITE" id="PS01124">
    <property type="entry name" value="HTH_ARAC_FAMILY_2"/>
    <property type="match status" value="1"/>
</dbReference>
<dbReference type="PANTHER" id="PTHR43280">
    <property type="entry name" value="ARAC-FAMILY TRANSCRIPTIONAL REGULATOR"/>
    <property type="match status" value="1"/>
</dbReference>
<dbReference type="STRING" id="1123265.GCA_000686625_03972"/>
<evidence type="ECO:0000313" key="6">
    <source>
        <dbReference type="EMBL" id="VTR32692.1"/>
    </source>
</evidence>
<dbReference type="InterPro" id="IPR018062">
    <property type="entry name" value="HTH_AraC-typ_CS"/>
</dbReference>
<keyword evidence="3" id="KW-0804">Transcription</keyword>
<organism evidence="6 7">
    <name type="scientific">Sphingobacterium thalpophilum</name>
    <dbReference type="NCBI Taxonomy" id="259"/>
    <lineage>
        <taxon>Bacteria</taxon>
        <taxon>Pseudomonadati</taxon>
        <taxon>Bacteroidota</taxon>
        <taxon>Sphingobacteriia</taxon>
        <taxon>Sphingobacteriales</taxon>
        <taxon>Sphingobacteriaceae</taxon>
        <taxon>Sphingobacterium</taxon>
    </lineage>
</organism>
<dbReference type="PANTHER" id="PTHR43280:SF28">
    <property type="entry name" value="HTH-TYPE TRANSCRIPTIONAL ACTIVATOR RHAS"/>
    <property type="match status" value="1"/>
</dbReference>
<proteinExistence type="predicted"/>
<evidence type="ECO:0000256" key="2">
    <source>
        <dbReference type="ARBA" id="ARBA00023125"/>
    </source>
</evidence>
<dbReference type="SUPFAM" id="SSF46689">
    <property type="entry name" value="Homeodomain-like"/>
    <property type="match status" value="1"/>
</dbReference>
<dbReference type="EMBL" id="LR590484">
    <property type="protein sequence ID" value="VTR32692.1"/>
    <property type="molecule type" value="Genomic_DNA"/>
</dbReference>
<feature type="domain" description="HTH araC/xylS-type" evidence="5">
    <location>
        <begin position="214"/>
        <end position="312"/>
    </location>
</feature>
<dbReference type="GeneID" id="78461834"/>
<dbReference type="PROSITE" id="PS00041">
    <property type="entry name" value="HTH_ARAC_FAMILY_1"/>
    <property type="match status" value="1"/>
</dbReference>
<evidence type="ECO:0000313" key="7">
    <source>
        <dbReference type="Proteomes" id="UP000308196"/>
    </source>
</evidence>
<dbReference type="AlphaFoldDB" id="A0A4U9ULM8"/>
<evidence type="ECO:0000256" key="3">
    <source>
        <dbReference type="ARBA" id="ARBA00023163"/>
    </source>
</evidence>
<feature type="compositionally biased region" description="Polar residues" evidence="4">
    <location>
        <begin position="321"/>
        <end position="331"/>
    </location>
</feature>
<dbReference type="InterPro" id="IPR018060">
    <property type="entry name" value="HTH_AraC"/>
</dbReference>
<protein>
    <submittedName>
        <fullName evidence="6">L-rhamnose operon regulatory protein rhaS</fullName>
    </submittedName>
</protein>
<evidence type="ECO:0000256" key="4">
    <source>
        <dbReference type="SAM" id="MobiDB-lite"/>
    </source>
</evidence>